<dbReference type="EMBL" id="CP015220">
    <property type="protein sequence ID" value="AMY24561.1"/>
    <property type="molecule type" value="Genomic_DNA"/>
</dbReference>
<evidence type="ECO:0000256" key="2">
    <source>
        <dbReference type="SAM" id="Phobius"/>
    </source>
</evidence>
<name>A0A143QNN1_RHOFA</name>
<evidence type="ECO:0000313" key="4">
    <source>
        <dbReference type="Proteomes" id="UP000076038"/>
    </source>
</evidence>
<dbReference type="InterPro" id="IPR045635">
    <property type="entry name" value="DUF6412"/>
</dbReference>
<reference evidence="4" key="2">
    <citation type="submission" date="2016-04" db="EMBL/GenBank/DDBJ databases">
        <title>Complete Genome and Plasmid Sequences for Rhodococcus fascians D188 and Draft Sequences for Rhodococcus spp. Isolates PBTS 1 and PBTS 2.</title>
        <authorList>
            <person name="Stamer R."/>
            <person name="Vereecke D."/>
            <person name="Zhang Y."/>
            <person name="Schilkey F."/>
            <person name="Devitt N."/>
            <person name="Randall J."/>
        </authorList>
    </citation>
    <scope>NUCLEOTIDE SEQUENCE [LARGE SCALE GENOMIC DNA]</scope>
    <source>
        <strain evidence="4">PBTS2</strain>
    </source>
</reference>
<evidence type="ECO:0000313" key="3">
    <source>
        <dbReference type="EMBL" id="AMY24561.1"/>
    </source>
</evidence>
<dbReference type="RefSeq" id="WP_052053778.1">
    <property type="nucleotide sequence ID" value="NZ_CP015220.1"/>
</dbReference>
<feature type="transmembrane region" description="Helical" evidence="2">
    <location>
        <begin position="30"/>
        <end position="49"/>
    </location>
</feature>
<organism evidence="3 4">
    <name type="scientific">Rhodococcoides fascians</name>
    <name type="common">Rhodococcus fascians</name>
    <dbReference type="NCBI Taxonomy" id="1828"/>
    <lineage>
        <taxon>Bacteria</taxon>
        <taxon>Bacillati</taxon>
        <taxon>Actinomycetota</taxon>
        <taxon>Actinomycetes</taxon>
        <taxon>Mycobacteriales</taxon>
        <taxon>Nocardiaceae</taxon>
        <taxon>Rhodococcoides</taxon>
    </lineage>
</organism>
<feature type="transmembrane region" description="Helical" evidence="2">
    <location>
        <begin position="55"/>
        <end position="81"/>
    </location>
</feature>
<dbReference type="Proteomes" id="UP000076038">
    <property type="component" value="Chromosome"/>
</dbReference>
<sequence>MLSIDNATRRLDSTAAFDVISRRAVSPWRAAVVTLVGVTAVLLVVFAVVDAQPAAQIAMFGALVAAALLVTGASADILVVVPPASTTAGSDGGRLRGAYRRQEQPDAPGRPMPRAPGSVHGPDRWLQFR</sequence>
<protein>
    <submittedName>
        <fullName evidence="3">Uncharacterized protein</fullName>
    </submittedName>
</protein>
<dbReference type="KEGG" id="rhs:A3Q41_03270"/>
<gene>
    <name evidence="3" type="ORF">A3Q41_03270</name>
</gene>
<keyword evidence="2" id="KW-0812">Transmembrane</keyword>
<accession>A0A143QNN1</accession>
<dbReference type="GeneID" id="93553434"/>
<keyword evidence="4" id="KW-1185">Reference proteome</keyword>
<keyword evidence="2" id="KW-1133">Transmembrane helix</keyword>
<dbReference type="AlphaFoldDB" id="A0A143QNN1"/>
<dbReference type="Pfam" id="PF19950">
    <property type="entry name" value="DUF6412"/>
    <property type="match status" value="1"/>
</dbReference>
<evidence type="ECO:0000256" key="1">
    <source>
        <dbReference type="SAM" id="MobiDB-lite"/>
    </source>
</evidence>
<dbReference type="PATRIC" id="fig|1653479.3.peg.3316"/>
<keyword evidence="2" id="KW-0472">Membrane</keyword>
<reference evidence="3 4" key="1">
    <citation type="journal article" date="2016" name="Genome Announc.">
        <title>Complete Genome and Plasmid Sequences for Rhodococcus fascians D188 and Draft Sequences for Rhodococcus Isolates PBTS 1 and PBTS 2.</title>
        <authorList>
            <person name="Stamler R.A."/>
            <person name="Vereecke D."/>
            <person name="Zhang Y."/>
            <person name="Schilkey F."/>
            <person name="Devitt N."/>
            <person name="Randall J.J."/>
        </authorList>
    </citation>
    <scope>NUCLEOTIDE SEQUENCE [LARGE SCALE GENOMIC DNA]</scope>
    <source>
        <strain evidence="3 4">PBTS2</strain>
    </source>
</reference>
<feature type="region of interest" description="Disordered" evidence="1">
    <location>
        <begin position="85"/>
        <end position="129"/>
    </location>
</feature>
<proteinExistence type="predicted"/>